<organism evidence="1">
    <name type="scientific">marine metagenome</name>
    <dbReference type="NCBI Taxonomy" id="408172"/>
    <lineage>
        <taxon>unclassified sequences</taxon>
        <taxon>metagenomes</taxon>
        <taxon>ecological metagenomes</taxon>
    </lineage>
</organism>
<protein>
    <submittedName>
        <fullName evidence="1">Uncharacterized protein</fullName>
    </submittedName>
</protein>
<feature type="non-terminal residue" evidence="1">
    <location>
        <position position="1"/>
    </location>
</feature>
<reference evidence="1" key="1">
    <citation type="submission" date="2018-05" db="EMBL/GenBank/DDBJ databases">
        <authorList>
            <person name="Lanie J.A."/>
            <person name="Ng W.-L."/>
            <person name="Kazmierczak K.M."/>
            <person name="Andrzejewski T.M."/>
            <person name="Davidsen T.M."/>
            <person name="Wayne K.J."/>
            <person name="Tettelin H."/>
            <person name="Glass J.I."/>
            <person name="Rusch D."/>
            <person name="Podicherti R."/>
            <person name="Tsui H.-C.T."/>
            <person name="Winkler M.E."/>
        </authorList>
    </citation>
    <scope>NUCLEOTIDE SEQUENCE</scope>
</reference>
<name>A0A381ZSE1_9ZZZZ</name>
<sequence>NREIAIVQKTRELEAAEVERLSTTAEKESAEHRVESVRLLADAERTKDIEQIDAEMLAEIRRIDEESKAAITRMHMITQSEARRLSAEQESDATMIRARASAEAQKISAEGIEKEAAAAGRAEAEVEALRVANTQRLLEAEAMGMEAKADALKKYNEAATFLELAKLSIEADRDIHIDQAKAMGNALEGAQIRMYGGGDGTVDTIRGLFTQGFGVGEVLEGFAQSMPDGLRQKFNANGLRGLFGRPYGQGSLRETAEHLTALVESTLGTKKSRDVNFPDALEKLVAAAADDDTMTQTLDMLRELNNRGGFDEVPFESVWNILQALAKAAE</sequence>
<evidence type="ECO:0000313" key="1">
    <source>
        <dbReference type="EMBL" id="SVA92034.1"/>
    </source>
</evidence>
<proteinExistence type="predicted"/>
<accession>A0A381ZSE1</accession>
<dbReference type="AlphaFoldDB" id="A0A381ZSE1"/>
<dbReference type="EMBL" id="UINC01022437">
    <property type="protein sequence ID" value="SVA92034.1"/>
    <property type="molecule type" value="Genomic_DNA"/>
</dbReference>
<gene>
    <name evidence="1" type="ORF">METZ01_LOCUS144888</name>
</gene>